<dbReference type="PROSITE" id="PS51935">
    <property type="entry name" value="NLPC_P60"/>
    <property type="match status" value="1"/>
</dbReference>
<keyword evidence="3" id="KW-0378">Hydrolase</keyword>
<evidence type="ECO:0000256" key="1">
    <source>
        <dbReference type="ARBA" id="ARBA00007074"/>
    </source>
</evidence>
<reference evidence="7 8" key="1">
    <citation type="submission" date="2016-11" db="EMBL/GenBank/DDBJ databases">
        <title>Genome sequencing of Zhihengliuella aestuarii B18 antagonistic to Plasmodiophora brassicae.</title>
        <authorList>
            <person name="Luo Y."/>
        </authorList>
    </citation>
    <scope>NUCLEOTIDE SEQUENCE [LARGE SCALE GENOMIC DNA]</scope>
    <source>
        <strain evidence="7 8">B18</strain>
    </source>
</reference>
<gene>
    <name evidence="7" type="ORF">BHE16_07465</name>
</gene>
<dbReference type="Proteomes" id="UP000183530">
    <property type="component" value="Chromosome"/>
</dbReference>
<protein>
    <recommendedName>
        <fullName evidence="6">NlpC/P60 domain-containing protein</fullName>
    </recommendedName>
</protein>
<dbReference type="OrthoDB" id="5177647at2"/>
<proteinExistence type="inferred from homology"/>
<feature type="domain" description="NlpC/P60" evidence="6">
    <location>
        <begin position="218"/>
        <end position="348"/>
    </location>
</feature>
<evidence type="ECO:0000259" key="6">
    <source>
        <dbReference type="PROSITE" id="PS51935"/>
    </source>
</evidence>
<sequence length="348" mass="35856">MRAHQTFSTLACSLLLGSTVLAGAVAPAAQAADATFASSTASSTVASSGTNSSSNAASIKVATADALPANVSSQSAAERETLASTLDAVIDSNSKALQQLEAVTLEGMNAEVSDAATAQKASEAYDAKSAEITKANKDAYAKLAEVNGTTAATEQKRSEARLSAAADAELALATTEAPVAPDTAISPLADPFGTDTTVAGAQGASAASLGSTATISTAVSAALTKSYAKSWATTVARNNYYLYRYGYVGPRYFDCSGFTKTAMSKSQISIPRTSSMQYAGSRTKVSLSNLRIGDLIFWTSNGGSSFYHVAMYIGSGNIVHARNPTTGISVTKMNYAGMTNIYRYGVRY</sequence>
<keyword evidence="8" id="KW-1185">Reference proteome</keyword>
<dbReference type="STRING" id="556325.BHE16_07465"/>
<name>A0A1L2ZP25_9MICC</name>
<dbReference type="KEGG" id="nae:BHE16_07465"/>
<dbReference type="PANTHER" id="PTHR47053:SF1">
    <property type="entry name" value="MUREIN DD-ENDOPEPTIDASE MEPH-RELATED"/>
    <property type="match status" value="1"/>
</dbReference>
<evidence type="ECO:0000256" key="5">
    <source>
        <dbReference type="SAM" id="SignalP"/>
    </source>
</evidence>
<feature type="chain" id="PRO_5012792307" description="NlpC/P60 domain-containing protein" evidence="5">
    <location>
        <begin position="32"/>
        <end position="348"/>
    </location>
</feature>
<dbReference type="GO" id="GO:0006508">
    <property type="term" value="P:proteolysis"/>
    <property type="evidence" value="ECO:0007669"/>
    <property type="project" value="UniProtKB-KW"/>
</dbReference>
<dbReference type="InterPro" id="IPR051202">
    <property type="entry name" value="Peptidase_C40"/>
</dbReference>
<dbReference type="InterPro" id="IPR000064">
    <property type="entry name" value="NLP_P60_dom"/>
</dbReference>
<dbReference type="SUPFAM" id="SSF54001">
    <property type="entry name" value="Cysteine proteinases"/>
    <property type="match status" value="1"/>
</dbReference>
<dbReference type="RefSeq" id="WP_071894355.1">
    <property type="nucleotide sequence ID" value="NZ_CP018135.1"/>
</dbReference>
<evidence type="ECO:0000256" key="2">
    <source>
        <dbReference type="ARBA" id="ARBA00022670"/>
    </source>
</evidence>
<dbReference type="Gene3D" id="3.90.1720.10">
    <property type="entry name" value="endopeptidase domain like (from Nostoc punctiforme)"/>
    <property type="match status" value="1"/>
</dbReference>
<dbReference type="AlphaFoldDB" id="A0A1L2ZP25"/>
<comment type="similarity">
    <text evidence="1">Belongs to the peptidase C40 family.</text>
</comment>
<keyword evidence="2" id="KW-0645">Protease</keyword>
<keyword evidence="5" id="KW-0732">Signal</keyword>
<dbReference type="PANTHER" id="PTHR47053">
    <property type="entry name" value="MUREIN DD-ENDOPEPTIDASE MEPH-RELATED"/>
    <property type="match status" value="1"/>
</dbReference>
<accession>A0A1L2ZP25</accession>
<organism evidence="7 8">
    <name type="scientific">Neomicrococcus aestuarii</name>
    <dbReference type="NCBI Taxonomy" id="556325"/>
    <lineage>
        <taxon>Bacteria</taxon>
        <taxon>Bacillati</taxon>
        <taxon>Actinomycetota</taxon>
        <taxon>Actinomycetes</taxon>
        <taxon>Micrococcales</taxon>
        <taxon>Micrococcaceae</taxon>
        <taxon>Neomicrococcus</taxon>
    </lineage>
</organism>
<dbReference type="GO" id="GO:0008234">
    <property type="term" value="F:cysteine-type peptidase activity"/>
    <property type="evidence" value="ECO:0007669"/>
    <property type="project" value="UniProtKB-KW"/>
</dbReference>
<evidence type="ECO:0000256" key="3">
    <source>
        <dbReference type="ARBA" id="ARBA00022801"/>
    </source>
</evidence>
<dbReference type="EMBL" id="CP018135">
    <property type="protein sequence ID" value="APF40879.1"/>
    <property type="molecule type" value="Genomic_DNA"/>
</dbReference>
<evidence type="ECO:0000313" key="7">
    <source>
        <dbReference type="EMBL" id="APF40879.1"/>
    </source>
</evidence>
<dbReference type="InterPro" id="IPR038765">
    <property type="entry name" value="Papain-like_cys_pep_sf"/>
</dbReference>
<keyword evidence="4" id="KW-0788">Thiol protease</keyword>
<evidence type="ECO:0000256" key="4">
    <source>
        <dbReference type="ARBA" id="ARBA00022807"/>
    </source>
</evidence>
<evidence type="ECO:0000313" key="8">
    <source>
        <dbReference type="Proteomes" id="UP000183530"/>
    </source>
</evidence>
<feature type="signal peptide" evidence="5">
    <location>
        <begin position="1"/>
        <end position="31"/>
    </location>
</feature>
<dbReference type="Pfam" id="PF00877">
    <property type="entry name" value="NLPC_P60"/>
    <property type="match status" value="1"/>
</dbReference>